<keyword evidence="2" id="KW-1185">Reference proteome</keyword>
<dbReference type="RefSeq" id="WP_126756972.1">
    <property type="nucleotide sequence ID" value="NZ_PIPQ01000002.1"/>
</dbReference>
<proteinExistence type="predicted"/>
<evidence type="ECO:0008006" key="3">
    <source>
        <dbReference type="Google" id="ProtNLM"/>
    </source>
</evidence>
<reference evidence="1 2" key="1">
    <citation type="journal article" date="2011" name="Front. Microbiol.">
        <title>Genomic signatures of strain selection and enhancement in Bacillus atrophaeus var. globigii, a historical biowarfare simulant.</title>
        <authorList>
            <person name="Gibbons H.S."/>
            <person name="Broomall S.M."/>
            <person name="McNew L.A."/>
            <person name="Daligault H."/>
            <person name="Chapman C."/>
            <person name="Bruce D."/>
            <person name="Karavis M."/>
            <person name="Krepps M."/>
            <person name="McGregor P.A."/>
            <person name="Hong C."/>
            <person name="Park K.H."/>
            <person name="Akmal A."/>
            <person name="Feldman A."/>
            <person name="Lin J.S."/>
            <person name="Chang W.E."/>
            <person name="Higgs B.W."/>
            <person name="Demirev P."/>
            <person name="Lindquist J."/>
            <person name="Liem A."/>
            <person name="Fochler E."/>
            <person name="Read T.D."/>
            <person name="Tapia R."/>
            <person name="Johnson S."/>
            <person name="Bishop-Lilly K.A."/>
            <person name="Detter C."/>
            <person name="Han C."/>
            <person name="Sozhamannan S."/>
            <person name="Rosenzweig C.N."/>
            <person name="Skowronski E.W."/>
        </authorList>
    </citation>
    <scope>NUCLEOTIDE SEQUENCE [LARGE SCALE GENOMIC DNA]</scope>
    <source>
        <strain evidence="1 2">AIT1</strain>
    </source>
</reference>
<sequence length="75" mass="7909">MNIDSSLPAAFTSAAQGMQRSTQQVASASQYIAREDTPKTSAITELLEGELTYQANAKTLSVSSGMLGTLIDIKV</sequence>
<dbReference type="EMBL" id="PIPQ01000002">
    <property type="protein sequence ID" value="RUO42758.1"/>
    <property type="molecule type" value="Genomic_DNA"/>
</dbReference>
<accession>A0A432X7C7</accession>
<dbReference type="OrthoDB" id="9927378at2"/>
<evidence type="ECO:0000313" key="2">
    <source>
        <dbReference type="Proteomes" id="UP000286976"/>
    </source>
</evidence>
<name>A0A432X7C7_9GAMM</name>
<evidence type="ECO:0000313" key="1">
    <source>
        <dbReference type="EMBL" id="RUO42758.1"/>
    </source>
</evidence>
<organism evidence="1 2">
    <name type="scientific">Aliidiomarina taiwanensis</name>
    <dbReference type="NCBI Taxonomy" id="946228"/>
    <lineage>
        <taxon>Bacteria</taxon>
        <taxon>Pseudomonadati</taxon>
        <taxon>Pseudomonadota</taxon>
        <taxon>Gammaproteobacteria</taxon>
        <taxon>Alteromonadales</taxon>
        <taxon>Idiomarinaceae</taxon>
        <taxon>Aliidiomarina</taxon>
    </lineage>
</organism>
<dbReference type="Proteomes" id="UP000286976">
    <property type="component" value="Unassembled WGS sequence"/>
</dbReference>
<dbReference type="AlphaFoldDB" id="A0A432X7C7"/>
<comment type="caution">
    <text evidence="1">The sequence shown here is derived from an EMBL/GenBank/DDBJ whole genome shotgun (WGS) entry which is preliminary data.</text>
</comment>
<gene>
    <name evidence="1" type="ORF">CWE15_04940</name>
</gene>
<protein>
    <recommendedName>
        <fullName evidence="3">Flagellar basal-body/hook protein C-terminal domain-containing protein</fullName>
    </recommendedName>
</protein>